<comment type="caution">
    <text evidence="2">The sequence shown here is derived from an EMBL/GenBank/DDBJ whole genome shotgun (WGS) entry which is preliminary data.</text>
</comment>
<evidence type="ECO:0000313" key="2">
    <source>
        <dbReference type="EMBL" id="KAG9447319.1"/>
    </source>
</evidence>
<evidence type="ECO:0000256" key="1">
    <source>
        <dbReference type="SAM" id="Coils"/>
    </source>
</evidence>
<reference evidence="2 3" key="1">
    <citation type="submission" date="2021-07" db="EMBL/GenBank/DDBJ databases">
        <title>The Aristolochia fimbriata genome: insights into angiosperm evolution, floral development and chemical biosynthesis.</title>
        <authorList>
            <person name="Jiao Y."/>
        </authorList>
    </citation>
    <scope>NUCLEOTIDE SEQUENCE [LARGE SCALE GENOMIC DNA]</scope>
    <source>
        <strain evidence="2">IBCAS-2021</strain>
        <tissue evidence="2">Leaf</tissue>
    </source>
</reference>
<keyword evidence="3" id="KW-1185">Reference proteome</keyword>
<protein>
    <submittedName>
        <fullName evidence="2">Uncharacterized protein</fullName>
    </submittedName>
</protein>
<feature type="coiled-coil region" evidence="1">
    <location>
        <begin position="92"/>
        <end position="119"/>
    </location>
</feature>
<gene>
    <name evidence="2" type="ORF">H6P81_013447</name>
</gene>
<keyword evidence="1" id="KW-0175">Coiled coil</keyword>
<dbReference type="AlphaFoldDB" id="A0AAV7EF55"/>
<organism evidence="2 3">
    <name type="scientific">Aristolochia fimbriata</name>
    <name type="common">White veined hardy Dutchman's pipe vine</name>
    <dbReference type="NCBI Taxonomy" id="158543"/>
    <lineage>
        <taxon>Eukaryota</taxon>
        <taxon>Viridiplantae</taxon>
        <taxon>Streptophyta</taxon>
        <taxon>Embryophyta</taxon>
        <taxon>Tracheophyta</taxon>
        <taxon>Spermatophyta</taxon>
        <taxon>Magnoliopsida</taxon>
        <taxon>Magnoliidae</taxon>
        <taxon>Piperales</taxon>
        <taxon>Aristolochiaceae</taxon>
        <taxon>Aristolochia</taxon>
    </lineage>
</organism>
<proteinExistence type="predicted"/>
<dbReference type="EMBL" id="JAINDJ010000005">
    <property type="protein sequence ID" value="KAG9447319.1"/>
    <property type="molecule type" value="Genomic_DNA"/>
</dbReference>
<accession>A0AAV7EF55</accession>
<dbReference type="PANTHER" id="PTHR36402:SF1">
    <property type="entry name" value="EXPRESSED PROTEIN"/>
    <property type="match status" value="1"/>
</dbReference>
<name>A0AAV7EF55_ARIFI</name>
<sequence>MAGIRPFFRSSASSPEILKTLAGIRTGSFSSHAPVPHRELPHEFAKSSDFLGSWERVEDPREAQGKLAMLRRDYKKQVKEIRKQYSYEVELQRQEKQRKDEAKKEKIRLEKEARKAEKAAVAKTRAAEREVAEAEFRTMLLKERAEKLEYWRAMEAKVEQKKKEKNDLLRNQSSKWISEKELDDKALEAVCDIRPL</sequence>
<dbReference type="PANTHER" id="PTHR36402">
    <property type="entry name" value="EXPRESSED PROTEIN"/>
    <property type="match status" value="1"/>
</dbReference>
<dbReference type="Proteomes" id="UP000825729">
    <property type="component" value="Unassembled WGS sequence"/>
</dbReference>
<evidence type="ECO:0000313" key="3">
    <source>
        <dbReference type="Proteomes" id="UP000825729"/>
    </source>
</evidence>